<dbReference type="PANTHER" id="PTHR18898:SF2">
    <property type="entry name" value="NUCLEOPROTEIN TPR"/>
    <property type="match status" value="1"/>
</dbReference>
<keyword evidence="2 4" id="KW-0175">Coiled coil</keyword>
<reference evidence="7 8" key="1">
    <citation type="journal article" date="2007" name="Proc. Natl. Acad. Sci. U.S.A.">
        <title>Dandruff-associated Malassezia genomes reveal convergent and divergent virulence traits shared with plant and human fungal pathogens.</title>
        <authorList>
            <person name="Xu J."/>
            <person name="Saunders C.W."/>
            <person name="Hu P."/>
            <person name="Grant R.A."/>
            <person name="Boekhout T."/>
            <person name="Kuramae E.E."/>
            <person name="Kronstad J.W."/>
            <person name="Deangelis Y.M."/>
            <person name="Reeder N.L."/>
            <person name="Johnstone K.R."/>
            <person name="Leland M."/>
            <person name="Fieno A.M."/>
            <person name="Begley W.M."/>
            <person name="Sun Y."/>
            <person name="Lacey M.P."/>
            <person name="Chaudhary T."/>
            <person name="Keough T."/>
            <person name="Chu L."/>
            <person name="Sears R."/>
            <person name="Yuan B."/>
            <person name="Dawson T.L.Jr."/>
        </authorList>
    </citation>
    <scope>NUCLEOTIDE SEQUENCE [LARGE SCALE GENOMIC DNA]</scope>
    <source>
        <strain evidence="8">ATCC MYA-4612 / CBS 7966</strain>
    </source>
</reference>
<protein>
    <recommendedName>
        <fullName evidence="6">NUA/TPR/MLP1-2-like domain-containing protein</fullName>
    </recommendedName>
</protein>
<evidence type="ECO:0000259" key="6">
    <source>
        <dbReference type="Pfam" id="PF25785"/>
    </source>
</evidence>
<dbReference type="OMA" id="HAQQNYE"/>
<feature type="region of interest" description="Disordered" evidence="5">
    <location>
        <begin position="1437"/>
        <end position="1473"/>
    </location>
</feature>
<feature type="compositionally biased region" description="Low complexity" evidence="5">
    <location>
        <begin position="1439"/>
        <end position="1451"/>
    </location>
</feature>
<evidence type="ECO:0000313" key="8">
    <source>
        <dbReference type="Proteomes" id="UP000008837"/>
    </source>
</evidence>
<feature type="region of interest" description="Disordered" evidence="5">
    <location>
        <begin position="1008"/>
        <end position="1028"/>
    </location>
</feature>
<feature type="compositionally biased region" description="Polar residues" evidence="5">
    <location>
        <begin position="1379"/>
        <end position="1409"/>
    </location>
</feature>
<evidence type="ECO:0000256" key="4">
    <source>
        <dbReference type="SAM" id="Coils"/>
    </source>
</evidence>
<feature type="compositionally biased region" description="Basic and acidic residues" evidence="5">
    <location>
        <begin position="1288"/>
        <end position="1297"/>
    </location>
</feature>
<feature type="compositionally biased region" description="Pro residues" evidence="5">
    <location>
        <begin position="490"/>
        <end position="503"/>
    </location>
</feature>
<feature type="coiled-coil region" evidence="4">
    <location>
        <begin position="894"/>
        <end position="988"/>
    </location>
</feature>
<feature type="region of interest" description="Disordered" evidence="5">
    <location>
        <begin position="1257"/>
        <end position="1412"/>
    </location>
</feature>
<dbReference type="GO" id="GO:0005643">
    <property type="term" value="C:nuclear pore"/>
    <property type="evidence" value="ECO:0007669"/>
    <property type="project" value="TreeGrafter"/>
</dbReference>
<dbReference type="EMBL" id="AAYY01000001">
    <property type="protein sequence ID" value="EDP45448.1"/>
    <property type="molecule type" value="Genomic_DNA"/>
</dbReference>
<evidence type="ECO:0000256" key="2">
    <source>
        <dbReference type="ARBA" id="ARBA00023054"/>
    </source>
</evidence>
<feature type="compositionally biased region" description="Low complexity" evidence="5">
    <location>
        <begin position="1733"/>
        <end position="1742"/>
    </location>
</feature>
<dbReference type="OrthoDB" id="343070at2759"/>
<gene>
    <name evidence="7" type="ORF">MGL_0437</name>
</gene>
<feature type="compositionally biased region" description="Basic and acidic residues" evidence="5">
    <location>
        <begin position="834"/>
        <end position="849"/>
    </location>
</feature>
<feature type="coiled-coil region" evidence="4">
    <location>
        <begin position="45"/>
        <end position="83"/>
    </location>
</feature>
<dbReference type="GO" id="GO:0017056">
    <property type="term" value="F:structural constituent of nuclear pore"/>
    <property type="evidence" value="ECO:0007669"/>
    <property type="project" value="TreeGrafter"/>
</dbReference>
<dbReference type="InterPro" id="IPR057974">
    <property type="entry name" value="NUA/TPR/MLP1-2-like_dom"/>
</dbReference>
<dbReference type="InParanoid" id="A8PTK1"/>
<comment type="caution">
    <text evidence="7">The sequence shown here is derived from an EMBL/GenBank/DDBJ whole genome shotgun (WGS) entry which is preliminary data.</text>
</comment>
<accession>A8PTK1</accession>
<feature type="compositionally biased region" description="Basic and acidic residues" evidence="5">
    <location>
        <begin position="1268"/>
        <end position="1280"/>
    </location>
</feature>
<dbReference type="STRING" id="425265.A8PTK1"/>
<feature type="coiled-coil region" evidence="4">
    <location>
        <begin position="1042"/>
        <end position="1088"/>
    </location>
</feature>
<feature type="coiled-coil region" evidence="4">
    <location>
        <begin position="144"/>
        <end position="217"/>
    </location>
</feature>
<feature type="compositionally biased region" description="Low complexity" evidence="5">
    <location>
        <begin position="1348"/>
        <end position="1363"/>
    </location>
</feature>
<dbReference type="KEGG" id="mgl:MGL_0437"/>
<dbReference type="GO" id="GO:0006406">
    <property type="term" value="P:mRNA export from nucleus"/>
    <property type="evidence" value="ECO:0007669"/>
    <property type="project" value="TreeGrafter"/>
</dbReference>
<dbReference type="VEuPathDB" id="FungiDB:MGL_0437"/>
<proteinExistence type="predicted"/>
<sequence length="1758" mass="192336">MHSPPGISRYAPSSHQQHLRWNEPMRVNMLSRFVGFPCTDKQLRTRALEQELALAQNNAEWSRNELSRERESAAKSRAELVNRAVQAESSRDVAEKARASSAAQLSQAEQILRETQSRYTDAVHAMAELRGRLATQENDAKMSQSAAEQAIDLAEARVRRAEHRAKELEASCDAIMSECAARERAVRLEADEALAKLDSLEQEKTAVQDALDHLAGALGVDDALSGTMTATPSRAASFAAQVQQDGKKFSDVYVDLLRVQEELRRESEERGRLEGVLAEVMADLDAHAPQLKAQRAEAMQLRADLDSALSELQDARDARMQAEGSAQDLSAELERVRREHVLEAQQLEDATSQVRTLLRETILLKDPSAAERLSEDGIAGAGGDPSQRASSDIQDVITEELVTFRSLSELCAQNQRLLQAVRELGQRLEARDPRDAELRDAADMLERVSEELRSERQALATVERERDLYKNVCTARGLDAHDNGSLHAPEPGPAPSPVPPVPPTVLADLSREAAARAAAEERIHMLQEAVKFHESRLADAMAHTERVQAVLDRRDAALRDMEQALAASRATEHDYHTRLAARDAELRLVLEQRDGLLQENTRLGEARAEAEAAARSAYSAGVTHSSEHAAHVERLQRELATLQVAATTHETRLAEARAEATHASLRRDIETRELRERLETLAQQHAAAREALATAQSDAQHQERRAADVSQQLEHARQMASLLEKQHAAAEESRRAAVAKALGCASDSQLPPERQLEMELSDVRRGRAAAEADTLAAKAALAEAQSAQARTAAELEQLKQELTNAQAAKQAAMAEKDKLSAEWQARLDDVEGKLKDAASRSEELERQLHEQAAAHTTEKRELEDAMAGLHDAETNAATEQVSAWDEVRRFSAQAKEASLRADEAAQAHAAARQEAENAREELQRVRDEAEKLRKAKDILSAEHNRAVLDAQEKVLALEKSVETLRTERDEVQQQNDQLHEHLEAVSRQVALLGSHAWNGKVEDAMQEADAADEANTTTDTPHGEVPAASAVPSKGELQVIRYLRREKEVRELERDMAVQERARVEQMLETTKQALESCRADLAQQRESSQSPSAQYTELLDKINQLSALREHVTTLGEAKLAVEARNQTLEAQLKQAQTEVQPFREQLQRAQVELETSQSRLRVVQDDVTRWKTRASGLLQSSGVEEELKKVEKERAEAQQQVQAAKNELASETERLSTELQAANKRFEQLREQVRARITQERRAVAEAVERAKQLEKDMASQAQVADDEKKALQAKLDELSSAPIKTESDQQKDDAPATVPTNPTSSSEPNTTGTAASVETPQPVARADAHPDSTSNQEAPKQEEQAASGPAPATSTSETPAQETKDNANTPGKPEQESASQPAPTRQGESSTAPSSVGTPSLEQQLQAKVEECEKHKHFARTFLKEKRAAEAQLKTLSEQLASAQSESSNTPQKQESDTGEPATTSSLQARIAELEDLLSKAQAQVSELEKEVARIKDEGAKALAAKEEELKTLRAGPEAAISAKEAELQAHYQPLLQSRYEDGKREAALRNQIMISQRDKKITNLSNEINQLKSQLGLDPSIPKESTASNDPPKQETSKPALKQMGTDSSSNASKDTKKDSAKNTSTEADKDTSKTAPKDQTSTEKKEVIGNRPAVVRGGATSARGGRGGGAPKPVPIRTADVGVTSIRGAAASRGTAVRGRGGSTLAVAGGAKRKRELNASTSSENETKPPAAKPTSTKKSRAENKNPPDSNSS</sequence>
<dbReference type="GeneID" id="5856968"/>
<name>A8PTK1_MALGO</name>
<feature type="coiled-coil region" evidence="4">
    <location>
        <begin position="407"/>
        <end position="465"/>
    </location>
</feature>
<keyword evidence="8" id="KW-1185">Reference proteome</keyword>
<dbReference type="FunCoup" id="A8PTK1">
    <property type="interactions" value="519"/>
</dbReference>
<feature type="region of interest" description="Disordered" evidence="5">
    <location>
        <begin position="480"/>
        <end position="504"/>
    </location>
</feature>
<organism evidence="7 8">
    <name type="scientific">Malassezia globosa (strain ATCC MYA-4612 / CBS 7966)</name>
    <name type="common">Dandruff-associated fungus</name>
    <dbReference type="NCBI Taxonomy" id="425265"/>
    <lineage>
        <taxon>Eukaryota</taxon>
        <taxon>Fungi</taxon>
        <taxon>Dikarya</taxon>
        <taxon>Basidiomycota</taxon>
        <taxon>Ustilaginomycotina</taxon>
        <taxon>Malasseziomycetes</taxon>
        <taxon>Malasseziales</taxon>
        <taxon>Malasseziaceae</taxon>
        <taxon>Malassezia</taxon>
    </lineage>
</organism>
<feature type="region of interest" description="Disordered" evidence="5">
    <location>
        <begin position="834"/>
        <end position="859"/>
    </location>
</feature>
<evidence type="ECO:0000256" key="1">
    <source>
        <dbReference type="ARBA" id="ARBA00004123"/>
    </source>
</evidence>
<feature type="coiled-coil region" evidence="4">
    <location>
        <begin position="632"/>
        <end position="733"/>
    </location>
</feature>
<dbReference type="Pfam" id="PF25785">
    <property type="entry name" value="TPR"/>
    <property type="match status" value="1"/>
</dbReference>
<feature type="coiled-coil region" evidence="4">
    <location>
        <begin position="291"/>
        <end position="353"/>
    </location>
</feature>
<dbReference type="RefSeq" id="XP_001732662.1">
    <property type="nucleotide sequence ID" value="XM_001732610.1"/>
</dbReference>
<dbReference type="Proteomes" id="UP000008837">
    <property type="component" value="Unassembled WGS sequence"/>
</dbReference>
<keyword evidence="3" id="KW-0539">Nucleus</keyword>
<feature type="compositionally biased region" description="Low complexity" evidence="5">
    <location>
        <begin position="1300"/>
        <end position="1316"/>
    </location>
</feature>
<feature type="domain" description="NUA/TPR/MLP1-2-like" evidence="6">
    <location>
        <begin position="326"/>
        <end position="431"/>
    </location>
</feature>
<dbReference type="GO" id="GO:0006606">
    <property type="term" value="P:protein import into nucleus"/>
    <property type="evidence" value="ECO:0007669"/>
    <property type="project" value="InterPro"/>
</dbReference>
<evidence type="ECO:0000313" key="7">
    <source>
        <dbReference type="EMBL" id="EDP45448.1"/>
    </source>
</evidence>
<dbReference type="PANTHER" id="PTHR18898">
    <property type="entry name" value="NUCLEOPROTEIN TPR-RELATED"/>
    <property type="match status" value="1"/>
</dbReference>
<evidence type="ECO:0000256" key="5">
    <source>
        <dbReference type="SAM" id="MobiDB-lite"/>
    </source>
</evidence>
<feature type="region of interest" description="Disordered" evidence="5">
    <location>
        <begin position="1577"/>
        <end position="1758"/>
    </location>
</feature>
<feature type="compositionally biased region" description="Basic and acidic residues" evidence="5">
    <location>
        <begin position="1618"/>
        <end position="1653"/>
    </location>
</feature>
<evidence type="ECO:0000256" key="3">
    <source>
        <dbReference type="ARBA" id="ARBA00023242"/>
    </source>
</evidence>
<comment type="subcellular location">
    <subcellularLocation>
        <location evidence="1">Nucleus</location>
    </subcellularLocation>
</comment>